<comment type="caution">
    <text evidence="2">The sequence shown here is derived from an EMBL/GenBank/DDBJ whole genome shotgun (WGS) entry which is preliminary data.</text>
</comment>
<evidence type="ECO:0000313" key="2">
    <source>
        <dbReference type="EMBL" id="MBE6511794.1"/>
    </source>
</evidence>
<sequence length="363" mass="39981">MDKKKILIIVTGRGIGGDAGTALNVYNALEKRGYDCEIALDESAPGLLFKKNNIGWNKVIIPQAGGHSATIMTTIKAGIRAIRGILQTRKLLKSKKFDLELGILGGGAIVGALGAKLAGIPTVSLLITPLDTKVCSHIGTPIILPENNLFLSEDVPSNMVKSFSPVNDNITHGDKEKALEKIKEHSKEAKEKNPDAIEFDENKPTIVFSSGSSLFEKTAQAINQFSKYSDKYNLVLCGDPLNESVLKYIDESKMINVGFIDWVNDLLCLADLAVLTNDGLMLHEAMVCNLPVVILKRVKWGRYHDMVSIFKGATVECDLEDLDEKIFEVMDNYDEFAKRTDEYRTAILNVDDNICDIVDGYLK</sequence>
<organism evidence="2 3">
    <name type="scientific">Methanobrevibacter olleyae</name>
    <dbReference type="NCBI Taxonomy" id="294671"/>
    <lineage>
        <taxon>Archaea</taxon>
        <taxon>Methanobacteriati</taxon>
        <taxon>Methanobacteriota</taxon>
        <taxon>Methanomada group</taxon>
        <taxon>Methanobacteria</taxon>
        <taxon>Methanobacteriales</taxon>
        <taxon>Methanobacteriaceae</taxon>
        <taxon>Methanobrevibacter</taxon>
    </lineage>
</organism>
<dbReference type="Pfam" id="PF00534">
    <property type="entry name" value="Glycos_transf_1"/>
    <property type="match status" value="1"/>
</dbReference>
<dbReference type="EMBL" id="SUTG01000003">
    <property type="protein sequence ID" value="MBE6511794.1"/>
    <property type="molecule type" value="Genomic_DNA"/>
</dbReference>
<dbReference type="SUPFAM" id="SSF53756">
    <property type="entry name" value="UDP-Glycosyltransferase/glycogen phosphorylase"/>
    <property type="match status" value="1"/>
</dbReference>
<evidence type="ECO:0000313" key="3">
    <source>
        <dbReference type="Proteomes" id="UP000732619"/>
    </source>
</evidence>
<feature type="domain" description="Glycosyl transferase family 1" evidence="1">
    <location>
        <begin position="190"/>
        <end position="343"/>
    </location>
</feature>
<gene>
    <name evidence="2" type="ORF">E7Z75_01395</name>
</gene>
<dbReference type="Proteomes" id="UP000732619">
    <property type="component" value="Unassembled WGS sequence"/>
</dbReference>
<name>A0A8T3VJU5_METOL</name>
<proteinExistence type="predicted"/>
<protein>
    <submittedName>
        <fullName evidence="2">Glycosyltransferase family 1 protein</fullName>
    </submittedName>
</protein>
<reference evidence="2" key="1">
    <citation type="submission" date="2019-04" db="EMBL/GenBank/DDBJ databases">
        <title>Evolution of Biomass-Degrading Anaerobic Consortia Revealed by Metagenomics.</title>
        <authorList>
            <person name="Peng X."/>
        </authorList>
    </citation>
    <scope>NUCLEOTIDE SEQUENCE</scope>
    <source>
        <strain evidence="2">SIG14</strain>
    </source>
</reference>
<dbReference type="AlphaFoldDB" id="A0A8T3VJU5"/>
<dbReference type="GO" id="GO:0016757">
    <property type="term" value="F:glycosyltransferase activity"/>
    <property type="evidence" value="ECO:0007669"/>
    <property type="project" value="InterPro"/>
</dbReference>
<evidence type="ECO:0000259" key="1">
    <source>
        <dbReference type="Pfam" id="PF00534"/>
    </source>
</evidence>
<dbReference type="InterPro" id="IPR001296">
    <property type="entry name" value="Glyco_trans_1"/>
</dbReference>
<dbReference type="Gene3D" id="3.40.50.2000">
    <property type="entry name" value="Glycogen Phosphorylase B"/>
    <property type="match status" value="2"/>
</dbReference>
<accession>A0A8T3VJU5</accession>